<keyword evidence="3" id="KW-1185">Reference proteome</keyword>
<organism evidence="2 3">
    <name type="scientific">Streptomyces kasugaensis</name>
    <dbReference type="NCBI Taxonomy" id="1946"/>
    <lineage>
        <taxon>Bacteria</taxon>
        <taxon>Bacillati</taxon>
        <taxon>Actinomycetota</taxon>
        <taxon>Actinomycetes</taxon>
        <taxon>Kitasatosporales</taxon>
        <taxon>Streptomycetaceae</taxon>
        <taxon>Streptomyces</taxon>
    </lineage>
</organism>
<evidence type="ECO:0000256" key="1">
    <source>
        <dbReference type="SAM" id="MobiDB-lite"/>
    </source>
</evidence>
<gene>
    <name evidence="2" type="ORF">EYS09_35730</name>
</gene>
<name>A0A4Q9HKV4_STRKA</name>
<protein>
    <submittedName>
        <fullName evidence="2">Uncharacterized protein</fullName>
    </submittedName>
</protein>
<dbReference type="AlphaFoldDB" id="A0A4Q9HKV4"/>
<evidence type="ECO:0000313" key="2">
    <source>
        <dbReference type="EMBL" id="TBO54969.1"/>
    </source>
</evidence>
<feature type="compositionally biased region" description="Basic residues" evidence="1">
    <location>
        <begin position="43"/>
        <end position="64"/>
    </location>
</feature>
<feature type="region of interest" description="Disordered" evidence="1">
    <location>
        <begin position="1"/>
        <end position="83"/>
    </location>
</feature>
<accession>A0A4Q9HKV4</accession>
<feature type="region of interest" description="Disordered" evidence="1">
    <location>
        <begin position="198"/>
        <end position="239"/>
    </location>
</feature>
<proteinExistence type="predicted"/>
<sequence>MAPQTGAAPQDGRGKKPSLLDKAARRNRDNDAGVSPRPDRLNARPKKPHKKKNKNKGKPARKKNPTTLTKQQAPDRASTRAAMSWRRRAQYRAGRFLRQHTSAFTRQRIRSATGAARAAGRTVSRYGSPLLAHGLRYGSRALLRAHMALGTIRFSTLGPNWVRPLAKVLHLITTPAARALAWTGTWGWLNRWMYQHTSTQPAGPPRTRRAASTGHRPVTSPGTTGASSSASASSSKGNSSVSYGLEHTLPLRYAAETVRNAGAMMVLNPADNMVGYEATIRALTAVQRAIGDVIRMAAVSSRENFKVNEAIPEAYDDTAVYAYALAGRLESIPTLYRIIHAEQIDNIENPTPQGAKWDQAANQ</sequence>
<feature type="compositionally biased region" description="Low complexity" evidence="1">
    <location>
        <begin position="219"/>
        <end position="239"/>
    </location>
</feature>
<feature type="compositionally biased region" description="Basic and acidic residues" evidence="1">
    <location>
        <begin position="12"/>
        <end position="42"/>
    </location>
</feature>
<dbReference type="Proteomes" id="UP000292452">
    <property type="component" value="Unassembled WGS sequence"/>
</dbReference>
<reference evidence="2 3" key="1">
    <citation type="submission" date="2019-02" db="EMBL/GenBank/DDBJ databases">
        <title>Draft Genome Sequence of Streptomyces sp. AM-2504, identified by 16S rRNA comparative analysis as a Streptomyces Kasugaensis strain.</title>
        <authorList>
            <person name="Napolioni V."/>
            <person name="Giuliodori A.M."/>
            <person name="Spurio R."/>
            <person name="Fabbretti A."/>
        </authorList>
    </citation>
    <scope>NUCLEOTIDE SEQUENCE [LARGE SCALE GENOMIC DNA]</scope>
    <source>
        <strain evidence="2 3">AM-2504</strain>
    </source>
</reference>
<dbReference type="EMBL" id="SIXH01000633">
    <property type="protein sequence ID" value="TBO54969.1"/>
    <property type="molecule type" value="Genomic_DNA"/>
</dbReference>
<comment type="caution">
    <text evidence="2">The sequence shown here is derived from an EMBL/GenBank/DDBJ whole genome shotgun (WGS) entry which is preliminary data.</text>
</comment>
<evidence type="ECO:0000313" key="3">
    <source>
        <dbReference type="Proteomes" id="UP000292452"/>
    </source>
</evidence>